<keyword evidence="4" id="KW-1185">Reference proteome</keyword>
<dbReference type="EMBL" id="CP036275">
    <property type="protein sequence ID" value="QDU39671.1"/>
    <property type="molecule type" value="Genomic_DNA"/>
</dbReference>
<feature type="region of interest" description="Disordered" evidence="1">
    <location>
        <begin position="175"/>
        <end position="204"/>
    </location>
</feature>
<name>A0A517ZB66_9PLAN</name>
<gene>
    <name evidence="3" type="ORF">Mal4_40170</name>
</gene>
<proteinExistence type="predicted"/>
<accession>A0A517ZB66</accession>
<dbReference type="AlphaFoldDB" id="A0A517ZB66"/>
<evidence type="ECO:0000256" key="1">
    <source>
        <dbReference type="SAM" id="MobiDB-lite"/>
    </source>
</evidence>
<dbReference type="Proteomes" id="UP000320496">
    <property type="component" value="Chromosome"/>
</dbReference>
<evidence type="ECO:0000256" key="2">
    <source>
        <dbReference type="SAM" id="SignalP"/>
    </source>
</evidence>
<evidence type="ECO:0000313" key="4">
    <source>
        <dbReference type="Proteomes" id="UP000320496"/>
    </source>
</evidence>
<reference evidence="3 4" key="1">
    <citation type="submission" date="2019-02" db="EMBL/GenBank/DDBJ databases">
        <title>Deep-cultivation of Planctomycetes and their phenomic and genomic characterization uncovers novel biology.</title>
        <authorList>
            <person name="Wiegand S."/>
            <person name="Jogler M."/>
            <person name="Boedeker C."/>
            <person name="Pinto D."/>
            <person name="Vollmers J."/>
            <person name="Rivas-Marin E."/>
            <person name="Kohn T."/>
            <person name="Peeters S.H."/>
            <person name="Heuer A."/>
            <person name="Rast P."/>
            <person name="Oberbeckmann S."/>
            <person name="Bunk B."/>
            <person name="Jeske O."/>
            <person name="Meyerdierks A."/>
            <person name="Storesund J.E."/>
            <person name="Kallscheuer N."/>
            <person name="Luecker S."/>
            <person name="Lage O.M."/>
            <person name="Pohl T."/>
            <person name="Merkel B.J."/>
            <person name="Hornburger P."/>
            <person name="Mueller R.-W."/>
            <person name="Bruemmer F."/>
            <person name="Labrenz M."/>
            <person name="Spormann A.M."/>
            <person name="Op den Camp H."/>
            <person name="Overmann J."/>
            <person name="Amann R."/>
            <person name="Jetten M.S.M."/>
            <person name="Mascher T."/>
            <person name="Medema M.H."/>
            <person name="Devos D.P."/>
            <person name="Kaster A.-K."/>
            <person name="Ovreas L."/>
            <person name="Rohde M."/>
            <person name="Galperin M.Y."/>
            <person name="Jogler C."/>
        </authorList>
    </citation>
    <scope>NUCLEOTIDE SEQUENCE [LARGE SCALE GENOMIC DNA]</scope>
    <source>
        <strain evidence="3 4">Mal4</strain>
    </source>
</reference>
<sequence precursor="true">MLKTVLCLAVALSLHSVAVSHEPSQRRDAGPAELPMQADRPPVFALAQATKGLSRDFGLDGPHLLTYVTLTSPNLLWNAKNKTKGWRFDQPDPSSPETVTIYLGGPRWHWNKETKIARADGKELDKDVTELLARPTPVVVSLSGTPVSDQYLNVLKPDTLILVLGARDLELQPTVIDGSKAEQSHPPEPASGSVSSGESSPPAR</sequence>
<evidence type="ECO:0000313" key="3">
    <source>
        <dbReference type="EMBL" id="QDU39671.1"/>
    </source>
</evidence>
<keyword evidence="2" id="KW-0732">Signal</keyword>
<feature type="signal peptide" evidence="2">
    <location>
        <begin position="1"/>
        <end position="18"/>
    </location>
</feature>
<feature type="chain" id="PRO_5021698201" evidence="2">
    <location>
        <begin position="19"/>
        <end position="204"/>
    </location>
</feature>
<dbReference type="KEGG" id="mri:Mal4_40170"/>
<feature type="compositionally biased region" description="Low complexity" evidence="1">
    <location>
        <begin position="190"/>
        <end position="204"/>
    </location>
</feature>
<protein>
    <submittedName>
        <fullName evidence="3">Uncharacterized protein</fullName>
    </submittedName>
</protein>
<organism evidence="3 4">
    <name type="scientific">Maioricimonas rarisocia</name>
    <dbReference type="NCBI Taxonomy" id="2528026"/>
    <lineage>
        <taxon>Bacteria</taxon>
        <taxon>Pseudomonadati</taxon>
        <taxon>Planctomycetota</taxon>
        <taxon>Planctomycetia</taxon>
        <taxon>Planctomycetales</taxon>
        <taxon>Planctomycetaceae</taxon>
        <taxon>Maioricimonas</taxon>
    </lineage>
</organism>